<dbReference type="Gene3D" id="1.10.287.130">
    <property type="match status" value="1"/>
</dbReference>
<dbReference type="InterPro" id="IPR016120">
    <property type="entry name" value="Sig_transdc_His_kin_SpoOB"/>
</dbReference>
<evidence type="ECO:0000256" key="2">
    <source>
        <dbReference type="ARBA" id="ARBA00022679"/>
    </source>
</evidence>
<evidence type="ECO:0000313" key="5">
    <source>
        <dbReference type="EMBL" id="ERI01113.1"/>
    </source>
</evidence>
<dbReference type="Pfam" id="PF14689">
    <property type="entry name" value="SPOB_a"/>
    <property type="match status" value="1"/>
</dbReference>
<dbReference type="Gene3D" id="3.30.565.30">
    <property type="entry name" value="Sporulation initiation phosphotransferase B (SpoOB), C-terminal domain"/>
    <property type="match status" value="1"/>
</dbReference>
<dbReference type="EC" id="2.7.-.-" evidence="5"/>
<name>A0AAN4HK50_BACTU</name>
<dbReference type="RefSeq" id="WP_000047133.1">
    <property type="nucleotide sequence ID" value="NZ_ARXZ02000004.1"/>
</dbReference>
<evidence type="ECO:0000259" key="4">
    <source>
        <dbReference type="SMART" id="SM01317"/>
    </source>
</evidence>
<evidence type="ECO:0000256" key="1">
    <source>
        <dbReference type="ARBA" id="ARBA00022553"/>
    </source>
</evidence>
<keyword evidence="1" id="KW-0597">Phosphoprotein</keyword>
<evidence type="ECO:0000313" key="6">
    <source>
        <dbReference type="Proteomes" id="UP000013487"/>
    </source>
</evidence>
<dbReference type="InterPro" id="IPR037100">
    <property type="entry name" value="Spo0B_C_sf"/>
</dbReference>
<dbReference type="AlphaFoldDB" id="A0AAN4HK50"/>
<keyword evidence="2 5" id="KW-0808">Transferase</keyword>
<dbReference type="SMART" id="SM01317">
    <property type="entry name" value="SPOB_ab"/>
    <property type="match status" value="1"/>
</dbReference>
<accession>A0AAN4HK50</accession>
<dbReference type="Proteomes" id="UP000013487">
    <property type="component" value="Unassembled WGS sequence"/>
</dbReference>
<dbReference type="InterPro" id="IPR016122">
    <property type="entry name" value="SpoOB_C"/>
</dbReference>
<feature type="domain" description="Sporulation initiation phosphotransferase B C-terminal" evidence="4">
    <location>
        <begin position="59"/>
        <end position="168"/>
    </location>
</feature>
<dbReference type="InterPro" id="IPR039506">
    <property type="entry name" value="SPOB_a"/>
</dbReference>
<dbReference type="SUPFAM" id="SSF55890">
    <property type="entry name" value="Sporulation response regulatory protein Spo0B"/>
    <property type="match status" value="1"/>
</dbReference>
<dbReference type="GO" id="GO:0000155">
    <property type="term" value="F:phosphorelay sensor kinase activity"/>
    <property type="evidence" value="ECO:0007669"/>
    <property type="project" value="InterPro"/>
</dbReference>
<protein>
    <submittedName>
        <fullName evidence="5">Sporulation initiation phosphotransferase B</fullName>
        <ecNumber evidence="5">2.7.-.-</ecNumber>
    </submittedName>
</protein>
<dbReference type="Pfam" id="PF14682">
    <property type="entry name" value="SPOB_ab"/>
    <property type="match status" value="1"/>
</dbReference>
<proteinExistence type="predicted"/>
<dbReference type="EMBL" id="ARXZ02000004">
    <property type="protein sequence ID" value="ERI01113.1"/>
    <property type="molecule type" value="Genomic_DNA"/>
</dbReference>
<organism evidence="5 6">
    <name type="scientific">Bacillus thuringiensis T01-328</name>
    <dbReference type="NCBI Taxonomy" id="1324966"/>
    <lineage>
        <taxon>Bacteria</taxon>
        <taxon>Bacillati</taxon>
        <taxon>Bacillota</taxon>
        <taxon>Bacilli</taxon>
        <taxon>Bacillales</taxon>
        <taxon>Bacillaceae</taxon>
        <taxon>Bacillus</taxon>
        <taxon>Bacillus cereus group</taxon>
    </lineage>
</organism>
<evidence type="ECO:0000256" key="3">
    <source>
        <dbReference type="ARBA" id="ARBA00022777"/>
    </source>
</evidence>
<gene>
    <name evidence="5" type="ORF">BTCBT_002668</name>
</gene>
<comment type="caution">
    <text evidence="5">The sequence shown here is derived from an EMBL/GenBank/DDBJ whole genome shotgun (WGS) entry which is preliminary data.</text>
</comment>
<sequence>MSKSSPVLDALRHSRHDWLNRLQLIKIHLSMGDVHRIDGLIREFVAEANHESHLMNLKMPQFSEFIFTYNWCSNPFKLSFEVLGDNKDISYLDEKLLYWTKELLSILHVSIDVYVENHMCITIQILEKNSFFFDYRGRIQNFYAIQQYLEMNNDFSITYQINEDELCISLEEK</sequence>
<keyword evidence="3" id="KW-0418">Kinase</keyword>
<reference evidence="5 6" key="1">
    <citation type="journal article" date="2013" name="Genome Announc.">
        <title>Draft Genome Sequence of Bacillus thuringiensis var. thuringiensis Strain T01-328, a Brazilian Isolate That Produces a Soluble Pesticide Protein, Cry1Ia.</title>
        <authorList>
            <person name="Varani A.M."/>
            <person name="Lemos M.V."/>
            <person name="Fernandes C.C."/>
            <person name="Lemos E.G."/>
            <person name="Alves E.C."/>
            <person name="Desiderio J.A."/>
        </authorList>
    </citation>
    <scope>NUCLEOTIDE SEQUENCE [LARGE SCALE GENOMIC DNA]</scope>
    <source>
        <strain evidence="5 6">T01-328</strain>
    </source>
</reference>